<dbReference type="KEGG" id="bex:A11Q_648"/>
<evidence type="ECO:0000256" key="4">
    <source>
        <dbReference type="PROSITE-ProRule" id="PRU00433"/>
    </source>
</evidence>
<evidence type="ECO:0000313" key="7">
    <source>
        <dbReference type="EMBL" id="AGH94868.1"/>
    </source>
</evidence>
<dbReference type="STRING" id="1184267.A11Q_648"/>
<dbReference type="Pfam" id="PF00034">
    <property type="entry name" value="Cytochrom_C"/>
    <property type="match status" value="1"/>
</dbReference>
<dbReference type="PATRIC" id="fig|1184267.3.peg.658"/>
<evidence type="ECO:0000313" key="8">
    <source>
        <dbReference type="Proteomes" id="UP000012040"/>
    </source>
</evidence>
<evidence type="ECO:0000256" key="5">
    <source>
        <dbReference type="SAM" id="Phobius"/>
    </source>
</evidence>
<sequence length="438" mass="48728">MKTPIPHDIPLPLPAAEVFLKTLLVLSFIAHLLFVNLMVGGAIFALIYEIRGRGNKIYDELALFIAKTITVNKSMAVVLGVAPLLIINVLYTVWFYAANSLTGSVWMLVVPSVAVAFLLTYLHKYTWTILQQHKTIHISIIAIVVAIFLFIPLVFLTNINLMLFPEKWAAVKGFVSAMMLPSVFTRYLHFMAACISVTSLFLVWMFKYETFAKLESSLAENRSFFIRQFYVIALIVTALQFLIGPLVLISLPSHGLSMKMLVTIFSGVFIAVPAIWLMWKEVQETGTAGSRVIKIASLLGLTVLCMASGRHFYREQALSHHKKAVAEKTIAYQKLVKEAQEQAALQALVESGPLDESTLLERGKQLSHACFACHGLDTRLVGPPLKEIAKIYTGNPDGIVAWTKAPGKKRPDYPQMPPMPLPDAELKIIAEYILKIGQ</sequence>
<name>M4V6N5_9BACT</name>
<feature type="transmembrane region" description="Helical" evidence="5">
    <location>
        <begin position="291"/>
        <end position="313"/>
    </location>
</feature>
<dbReference type="AlphaFoldDB" id="M4V6N5"/>
<dbReference type="RefSeq" id="WP_015469358.1">
    <property type="nucleotide sequence ID" value="NC_020813.1"/>
</dbReference>
<keyword evidence="5" id="KW-1133">Transmembrane helix</keyword>
<feature type="domain" description="Cytochrome c" evidence="6">
    <location>
        <begin position="358"/>
        <end position="437"/>
    </location>
</feature>
<dbReference type="InterPro" id="IPR036909">
    <property type="entry name" value="Cyt_c-like_dom_sf"/>
</dbReference>
<dbReference type="OrthoDB" id="9779283at2"/>
<feature type="transmembrane region" description="Helical" evidence="5">
    <location>
        <begin position="23"/>
        <end position="48"/>
    </location>
</feature>
<dbReference type="eggNOG" id="COG1271">
    <property type="taxonomic scope" value="Bacteria"/>
</dbReference>
<keyword evidence="2 4" id="KW-0479">Metal-binding</keyword>
<feature type="transmembrane region" description="Helical" evidence="5">
    <location>
        <begin position="187"/>
        <end position="208"/>
    </location>
</feature>
<evidence type="ECO:0000259" key="6">
    <source>
        <dbReference type="PROSITE" id="PS51007"/>
    </source>
</evidence>
<protein>
    <recommendedName>
        <fullName evidence="6">Cytochrome c domain-containing protein</fullName>
    </recommendedName>
</protein>
<dbReference type="GO" id="GO:0020037">
    <property type="term" value="F:heme binding"/>
    <property type="evidence" value="ECO:0007669"/>
    <property type="project" value="InterPro"/>
</dbReference>
<dbReference type="Proteomes" id="UP000012040">
    <property type="component" value="Chromosome"/>
</dbReference>
<gene>
    <name evidence="7" type="ORF">A11Q_648</name>
</gene>
<dbReference type="Gene3D" id="1.10.760.10">
    <property type="entry name" value="Cytochrome c-like domain"/>
    <property type="match status" value="1"/>
</dbReference>
<accession>M4V6N5</accession>
<dbReference type="GO" id="GO:0009055">
    <property type="term" value="F:electron transfer activity"/>
    <property type="evidence" value="ECO:0007669"/>
    <property type="project" value="InterPro"/>
</dbReference>
<dbReference type="PROSITE" id="PS51007">
    <property type="entry name" value="CYTC"/>
    <property type="match status" value="1"/>
</dbReference>
<dbReference type="EMBL" id="CP003537">
    <property type="protein sequence ID" value="AGH94868.1"/>
    <property type="molecule type" value="Genomic_DNA"/>
</dbReference>
<dbReference type="SUPFAM" id="SSF46626">
    <property type="entry name" value="Cytochrome c"/>
    <property type="match status" value="1"/>
</dbReference>
<keyword evidence="1 4" id="KW-0349">Heme</keyword>
<feature type="transmembrane region" description="Helical" evidence="5">
    <location>
        <begin position="76"/>
        <end position="97"/>
    </location>
</feature>
<keyword evidence="5" id="KW-0812">Transmembrane</keyword>
<dbReference type="eggNOG" id="COG2010">
    <property type="taxonomic scope" value="Bacteria"/>
</dbReference>
<keyword evidence="3 4" id="KW-0408">Iron</keyword>
<feature type="transmembrane region" description="Helical" evidence="5">
    <location>
        <begin position="229"/>
        <end position="248"/>
    </location>
</feature>
<organism evidence="7 8">
    <name type="scientific">Pseudobdellovibrio exovorus JSS</name>
    <dbReference type="NCBI Taxonomy" id="1184267"/>
    <lineage>
        <taxon>Bacteria</taxon>
        <taxon>Pseudomonadati</taxon>
        <taxon>Bdellovibrionota</taxon>
        <taxon>Bdellovibrionia</taxon>
        <taxon>Bdellovibrionales</taxon>
        <taxon>Pseudobdellovibrionaceae</taxon>
        <taxon>Pseudobdellovibrio</taxon>
    </lineage>
</organism>
<reference evidence="7 8" key="1">
    <citation type="journal article" date="2013" name="ISME J.">
        <title>By their genes ye shall know them: genomic signatures of predatory bacteria.</title>
        <authorList>
            <person name="Pasternak Z."/>
            <person name="Pietrokovski S."/>
            <person name="Rotem O."/>
            <person name="Gophna U."/>
            <person name="Lurie-Weinberger M.N."/>
            <person name="Jurkevitch E."/>
        </authorList>
    </citation>
    <scope>NUCLEOTIDE SEQUENCE [LARGE SCALE GENOMIC DNA]</scope>
    <source>
        <strain evidence="7 8">JSS</strain>
    </source>
</reference>
<evidence type="ECO:0000256" key="3">
    <source>
        <dbReference type="ARBA" id="ARBA00023004"/>
    </source>
</evidence>
<keyword evidence="8" id="KW-1185">Reference proteome</keyword>
<feature type="transmembrane region" description="Helical" evidence="5">
    <location>
        <begin position="135"/>
        <end position="155"/>
    </location>
</feature>
<dbReference type="GO" id="GO:0046872">
    <property type="term" value="F:metal ion binding"/>
    <property type="evidence" value="ECO:0007669"/>
    <property type="project" value="UniProtKB-KW"/>
</dbReference>
<feature type="transmembrane region" description="Helical" evidence="5">
    <location>
        <begin position="103"/>
        <end position="123"/>
    </location>
</feature>
<evidence type="ECO:0000256" key="1">
    <source>
        <dbReference type="ARBA" id="ARBA00022617"/>
    </source>
</evidence>
<evidence type="ECO:0000256" key="2">
    <source>
        <dbReference type="ARBA" id="ARBA00022723"/>
    </source>
</evidence>
<feature type="transmembrane region" description="Helical" evidence="5">
    <location>
        <begin position="260"/>
        <end position="279"/>
    </location>
</feature>
<keyword evidence="5" id="KW-0472">Membrane</keyword>
<dbReference type="HOGENOM" id="CLU_613498_0_0_7"/>
<proteinExistence type="predicted"/>
<dbReference type="InterPro" id="IPR009056">
    <property type="entry name" value="Cyt_c-like_dom"/>
</dbReference>